<sequence>MSDEKTSPVALGKPVLRMVRREDLPQLTSLVSRIHGLTHSEEHLRWKYFENPAGAPVSSVAEVDGRIIGHLGAMTANYRIDGRPIRGSQEVDIFVDEEYRGARTFFRLFRERLNISKREDVNFSYGFTIEKTSTIGRKAMGLTRIGPIPRLACPVDTREWFRRRVRIGPLASAASAAANTFLTLSRPKGPPLPEGLQLIPIERFDDRFDAFCEKTQDDYTVMLVKNADYLNWRYIDIPEVEYEILAAERGPDGPIEGFCVIGTEYGNERRGRLVDLVTPRQDSTALTTSLIAAALARLQERKVHAVAAWSFPHMHTYEPLRSLGFRWRTVEGQDLVCRHTGPSDPDEILPLISPQENWCVAQGDSDFY</sequence>
<dbReference type="Pfam" id="PF13527">
    <property type="entry name" value="Acetyltransf_9"/>
    <property type="match status" value="1"/>
</dbReference>
<dbReference type="Proteomes" id="UP000320496">
    <property type="component" value="Chromosome"/>
</dbReference>
<dbReference type="KEGG" id="mri:Mal4_47740"/>
<keyword evidence="3" id="KW-1185">Reference proteome</keyword>
<evidence type="ECO:0000313" key="3">
    <source>
        <dbReference type="Proteomes" id="UP000320496"/>
    </source>
</evidence>
<dbReference type="InterPro" id="IPR016181">
    <property type="entry name" value="Acyl_CoA_acyltransferase"/>
</dbReference>
<dbReference type="OrthoDB" id="5570877at2"/>
<evidence type="ECO:0000259" key="1">
    <source>
        <dbReference type="PROSITE" id="PS51186"/>
    </source>
</evidence>
<dbReference type="SUPFAM" id="SSF55729">
    <property type="entry name" value="Acyl-CoA N-acyltransferases (Nat)"/>
    <property type="match status" value="1"/>
</dbReference>
<reference evidence="2 3" key="1">
    <citation type="submission" date="2019-02" db="EMBL/GenBank/DDBJ databases">
        <title>Deep-cultivation of Planctomycetes and their phenomic and genomic characterization uncovers novel biology.</title>
        <authorList>
            <person name="Wiegand S."/>
            <person name="Jogler M."/>
            <person name="Boedeker C."/>
            <person name="Pinto D."/>
            <person name="Vollmers J."/>
            <person name="Rivas-Marin E."/>
            <person name="Kohn T."/>
            <person name="Peeters S.H."/>
            <person name="Heuer A."/>
            <person name="Rast P."/>
            <person name="Oberbeckmann S."/>
            <person name="Bunk B."/>
            <person name="Jeske O."/>
            <person name="Meyerdierks A."/>
            <person name="Storesund J.E."/>
            <person name="Kallscheuer N."/>
            <person name="Luecker S."/>
            <person name="Lage O.M."/>
            <person name="Pohl T."/>
            <person name="Merkel B.J."/>
            <person name="Hornburger P."/>
            <person name="Mueller R.-W."/>
            <person name="Bruemmer F."/>
            <person name="Labrenz M."/>
            <person name="Spormann A.M."/>
            <person name="Op den Camp H."/>
            <person name="Overmann J."/>
            <person name="Amann R."/>
            <person name="Jetten M.S.M."/>
            <person name="Mascher T."/>
            <person name="Medema M.H."/>
            <person name="Devos D.P."/>
            <person name="Kaster A.-K."/>
            <person name="Ovreas L."/>
            <person name="Rohde M."/>
            <person name="Galperin M.Y."/>
            <person name="Jogler C."/>
        </authorList>
    </citation>
    <scope>NUCLEOTIDE SEQUENCE [LARGE SCALE GENOMIC DNA]</scope>
    <source>
        <strain evidence="2 3">Mal4</strain>
    </source>
</reference>
<name>A0A517ZD69_9PLAN</name>
<dbReference type="AlphaFoldDB" id="A0A517ZD69"/>
<dbReference type="RefSeq" id="WP_145371697.1">
    <property type="nucleotide sequence ID" value="NZ_CP036275.1"/>
</dbReference>
<feature type="domain" description="N-acetyltransferase" evidence="1">
    <location>
        <begin position="14"/>
        <end position="164"/>
    </location>
</feature>
<dbReference type="EMBL" id="CP036275">
    <property type="protein sequence ID" value="QDU40418.1"/>
    <property type="molecule type" value="Genomic_DNA"/>
</dbReference>
<dbReference type="PROSITE" id="PS51186">
    <property type="entry name" value="GNAT"/>
    <property type="match status" value="1"/>
</dbReference>
<proteinExistence type="predicted"/>
<dbReference type="InterPro" id="IPR000182">
    <property type="entry name" value="GNAT_dom"/>
</dbReference>
<protein>
    <recommendedName>
        <fullName evidence="1">N-acetyltransferase domain-containing protein</fullName>
    </recommendedName>
</protein>
<gene>
    <name evidence="2" type="ORF">Mal4_47740</name>
</gene>
<evidence type="ECO:0000313" key="2">
    <source>
        <dbReference type="EMBL" id="QDU40418.1"/>
    </source>
</evidence>
<accession>A0A517ZD69</accession>
<organism evidence="2 3">
    <name type="scientific">Maioricimonas rarisocia</name>
    <dbReference type="NCBI Taxonomy" id="2528026"/>
    <lineage>
        <taxon>Bacteria</taxon>
        <taxon>Pseudomonadati</taxon>
        <taxon>Planctomycetota</taxon>
        <taxon>Planctomycetia</taxon>
        <taxon>Planctomycetales</taxon>
        <taxon>Planctomycetaceae</taxon>
        <taxon>Maioricimonas</taxon>
    </lineage>
</organism>
<dbReference type="Gene3D" id="3.40.630.30">
    <property type="match status" value="1"/>
</dbReference>
<dbReference type="GO" id="GO:0016747">
    <property type="term" value="F:acyltransferase activity, transferring groups other than amino-acyl groups"/>
    <property type="evidence" value="ECO:0007669"/>
    <property type="project" value="InterPro"/>
</dbReference>